<dbReference type="Proteomes" id="UP000789759">
    <property type="component" value="Unassembled WGS sequence"/>
</dbReference>
<feature type="region of interest" description="Disordered" evidence="1">
    <location>
        <begin position="636"/>
        <end position="656"/>
    </location>
</feature>
<proteinExistence type="predicted"/>
<accession>A0A9N9IEV1</accession>
<dbReference type="SUPFAM" id="SSF53098">
    <property type="entry name" value="Ribonuclease H-like"/>
    <property type="match status" value="1"/>
</dbReference>
<keyword evidence="3" id="KW-1185">Reference proteome</keyword>
<evidence type="ECO:0000313" key="3">
    <source>
        <dbReference type="Proteomes" id="UP000789759"/>
    </source>
</evidence>
<feature type="compositionally biased region" description="Polar residues" evidence="1">
    <location>
        <begin position="112"/>
        <end position="123"/>
    </location>
</feature>
<feature type="compositionally biased region" description="Basic and acidic residues" evidence="1">
    <location>
        <begin position="636"/>
        <end position="650"/>
    </location>
</feature>
<sequence length="672" mass="78228">MSRHHTGSPERHRFTNDIIVLGTKPTNKYNTYCVCKACDEILGREETLKNPITNKKNIVRNHLKNCEHFHVKKGLEEAVKIYCNKTDDEEQASQTSIKHQNADTLVDNMNDETFSVSSTPSTPKKQRKKPLNSNTISNFIVKDVSVKDKPKFERLLLQMTISNGWAFKWTTNQATWEFFEFLNPALTLPARHALLNCILDAERNNFIKSHEQKLREDVIRKNILKQNIFGLLFILSTGEVQVWEAIDVSSERERMIDIISKIKKMINDASNIGTKLLAIVSDSASAYSAARVHSYFIGKLRVLQKQTYSKYIALICPGNTRWNSYFYCFKSLIKSWQALRNLATTFESPLTYDSNNEESNSSDELYLPQNITLILLNDNFWQSITQLSSLLLPYCGALNSLQSDTARLYNMLQAFGGILRMWQEYSDYSLAQHIIQRLEQRWKQWKQPLLLLAFLLNPNIYISWFNANNKNLNFTYLAQFVTYYYKAWFGHQPICILLELEDYRKQKYPFDSATYKQFGKNILGFWEFASFSSKELGPLALHLFEICVNAASVERLWSSMGFIHTNCQNRLTRKQVHTYNIMYSQSSAPPIGEAIPNKFEADLDEEHNELYDIEPSNLENWKNQLHDWEQMLTDEETARLEDKEEEHDNYYDSIESDLLSDYTHPVVDDKAK</sequence>
<feature type="region of interest" description="Disordered" evidence="1">
    <location>
        <begin position="112"/>
        <end position="131"/>
    </location>
</feature>
<dbReference type="OrthoDB" id="2436445at2759"/>
<reference evidence="2" key="1">
    <citation type="submission" date="2021-06" db="EMBL/GenBank/DDBJ databases">
        <authorList>
            <person name="Kallberg Y."/>
            <person name="Tangrot J."/>
            <person name="Rosling A."/>
        </authorList>
    </citation>
    <scope>NUCLEOTIDE SEQUENCE</scope>
    <source>
        <strain evidence="2">FL966</strain>
    </source>
</reference>
<comment type="caution">
    <text evidence="2">The sequence shown here is derived from an EMBL/GenBank/DDBJ whole genome shotgun (WGS) entry which is preliminary data.</text>
</comment>
<gene>
    <name evidence="2" type="ORF">CPELLU_LOCUS13478</name>
</gene>
<evidence type="ECO:0000256" key="1">
    <source>
        <dbReference type="SAM" id="MobiDB-lite"/>
    </source>
</evidence>
<organism evidence="2 3">
    <name type="scientific">Cetraspora pellucida</name>
    <dbReference type="NCBI Taxonomy" id="1433469"/>
    <lineage>
        <taxon>Eukaryota</taxon>
        <taxon>Fungi</taxon>
        <taxon>Fungi incertae sedis</taxon>
        <taxon>Mucoromycota</taxon>
        <taxon>Glomeromycotina</taxon>
        <taxon>Glomeromycetes</taxon>
        <taxon>Diversisporales</taxon>
        <taxon>Gigasporaceae</taxon>
        <taxon>Cetraspora</taxon>
    </lineage>
</organism>
<dbReference type="InterPro" id="IPR012337">
    <property type="entry name" value="RNaseH-like_sf"/>
</dbReference>
<protein>
    <submittedName>
        <fullName evidence="2">10010_t:CDS:1</fullName>
    </submittedName>
</protein>
<dbReference type="AlphaFoldDB" id="A0A9N9IEV1"/>
<evidence type="ECO:0000313" key="2">
    <source>
        <dbReference type="EMBL" id="CAG8730757.1"/>
    </source>
</evidence>
<dbReference type="EMBL" id="CAJVQA010014394">
    <property type="protein sequence ID" value="CAG8730757.1"/>
    <property type="molecule type" value="Genomic_DNA"/>
</dbReference>
<name>A0A9N9IEV1_9GLOM</name>